<gene>
    <name evidence="1" type="ORF">S12H4_36152</name>
</gene>
<comment type="caution">
    <text evidence="1">The sequence shown here is derived from an EMBL/GenBank/DDBJ whole genome shotgun (WGS) entry which is preliminary data.</text>
</comment>
<protein>
    <submittedName>
        <fullName evidence="1">Uncharacterized protein</fullName>
    </submittedName>
</protein>
<accession>X1S8T7</accession>
<organism evidence="1">
    <name type="scientific">marine sediment metagenome</name>
    <dbReference type="NCBI Taxonomy" id="412755"/>
    <lineage>
        <taxon>unclassified sequences</taxon>
        <taxon>metagenomes</taxon>
        <taxon>ecological metagenomes</taxon>
    </lineage>
</organism>
<sequence>MTEKKKGKIIQLPSTPEKYIRTRARKLPVYECYIIKQWKESGMANIIVARKHTNNNFTFGLYLVDLLCLGVKDTYYDFNVTNVDYEDLKKEYFGKQDIMKCDYVLAHNIIYGAVEFADTFGFKPHKDFAVSKYILEEDDENVELMEIEFGEENKPCVVTTIENEPKQIIAQLDKTAGKGNYKVIYLDDEDLLDDFEEEVDEDDLNDWTDEDWKELFNGKQENTYE</sequence>
<evidence type="ECO:0000313" key="1">
    <source>
        <dbReference type="EMBL" id="GAI89373.1"/>
    </source>
</evidence>
<feature type="non-terminal residue" evidence="1">
    <location>
        <position position="225"/>
    </location>
</feature>
<dbReference type="EMBL" id="BARW01021533">
    <property type="protein sequence ID" value="GAI89373.1"/>
    <property type="molecule type" value="Genomic_DNA"/>
</dbReference>
<name>X1S8T7_9ZZZZ</name>
<proteinExistence type="predicted"/>
<dbReference type="AlphaFoldDB" id="X1S8T7"/>
<reference evidence="1" key="1">
    <citation type="journal article" date="2014" name="Front. Microbiol.">
        <title>High frequency of phylogenetically diverse reductive dehalogenase-homologous genes in deep subseafloor sedimentary metagenomes.</title>
        <authorList>
            <person name="Kawai M."/>
            <person name="Futagami T."/>
            <person name="Toyoda A."/>
            <person name="Takaki Y."/>
            <person name="Nishi S."/>
            <person name="Hori S."/>
            <person name="Arai W."/>
            <person name="Tsubouchi T."/>
            <person name="Morono Y."/>
            <person name="Uchiyama I."/>
            <person name="Ito T."/>
            <person name="Fujiyama A."/>
            <person name="Inagaki F."/>
            <person name="Takami H."/>
        </authorList>
    </citation>
    <scope>NUCLEOTIDE SEQUENCE</scope>
    <source>
        <strain evidence="1">Expedition CK06-06</strain>
    </source>
</reference>